<organism evidence="2">
    <name type="scientific">marine sediment metagenome</name>
    <dbReference type="NCBI Taxonomy" id="412755"/>
    <lineage>
        <taxon>unclassified sequences</taxon>
        <taxon>metagenomes</taxon>
        <taxon>ecological metagenomes</taxon>
    </lineage>
</organism>
<evidence type="ECO:0000259" key="1">
    <source>
        <dbReference type="PROSITE" id="PS50404"/>
    </source>
</evidence>
<gene>
    <name evidence="2" type="ORF">S01H4_63858</name>
</gene>
<dbReference type="InterPro" id="IPR002109">
    <property type="entry name" value="Glutaredoxin"/>
</dbReference>
<feature type="domain" description="GST N-terminal" evidence="1">
    <location>
        <begin position="1"/>
        <end position="89"/>
    </location>
</feature>
<proteinExistence type="predicted"/>
<feature type="non-terminal residue" evidence="2">
    <location>
        <position position="91"/>
    </location>
</feature>
<accession>X1EBF6</accession>
<reference evidence="2" key="1">
    <citation type="journal article" date="2014" name="Front. Microbiol.">
        <title>High frequency of phylogenetically diverse reductive dehalogenase-homologous genes in deep subseafloor sedimentary metagenomes.</title>
        <authorList>
            <person name="Kawai M."/>
            <person name="Futagami T."/>
            <person name="Toyoda A."/>
            <person name="Takaki Y."/>
            <person name="Nishi S."/>
            <person name="Hori S."/>
            <person name="Arai W."/>
            <person name="Tsubouchi T."/>
            <person name="Morono Y."/>
            <person name="Uchiyama I."/>
            <person name="Ito T."/>
            <person name="Fujiyama A."/>
            <person name="Inagaki F."/>
            <person name="Takami H."/>
        </authorList>
    </citation>
    <scope>NUCLEOTIDE SEQUENCE</scope>
    <source>
        <strain evidence="2">Expedition CK06-06</strain>
    </source>
</reference>
<dbReference type="Pfam" id="PF00462">
    <property type="entry name" value="Glutaredoxin"/>
    <property type="match status" value="1"/>
</dbReference>
<dbReference type="Gene3D" id="3.40.30.10">
    <property type="entry name" value="Glutaredoxin"/>
    <property type="match status" value="1"/>
</dbReference>
<protein>
    <recommendedName>
        <fullName evidence="1">GST N-terminal domain-containing protein</fullName>
    </recommendedName>
</protein>
<dbReference type="PROSITE" id="PS51354">
    <property type="entry name" value="GLUTAREDOXIN_2"/>
    <property type="match status" value="1"/>
</dbReference>
<dbReference type="EMBL" id="BART01038541">
    <property type="protein sequence ID" value="GAH05983.1"/>
    <property type="molecule type" value="Genomic_DNA"/>
</dbReference>
<sequence length="91" mass="10473">MIRLYGFEECMACHQVRRLLEKFGIEYEYVDVLKNVDALKKVGVLKSVDVSKKNVYSVSVPVLELDDGTMLKNPKAIAKYLRKEGEKHRAK</sequence>
<dbReference type="SUPFAM" id="SSF52833">
    <property type="entry name" value="Thioredoxin-like"/>
    <property type="match status" value="1"/>
</dbReference>
<dbReference type="PROSITE" id="PS50404">
    <property type="entry name" value="GST_NTER"/>
    <property type="match status" value="1"/>
</dbReference>
<dbReference type="InterPro" id="IPR004045">
    <property type="entry name" value="Glutathione_S-Trfase_N"/>
</dbReference>
<dbReference type="InterPro" id="IPR036249">
    <property type="entry name" value="Thioredoxin-like_sf"/>
</dbReference>
<comment type="caution">
    <text evidence="2">The sequence shown here is derived from an EMBL/GenBank/DDBJ whole genome shotgun (WGS) entry which is preliminary data.</text>
</comment>
<evidence type="ECO:0000313" key="2">
    <source>
        <dbReference type="EMBL" id="GAH05983.1"/>
    </source>
</evidence>
<dbReference type="AlphaFoldDB" id="X1EBF6"/>
<name>X1EBF6_9ZZZZ</name>